<feature type="transmembrane region" description="Helical" evidence="1">
    <location>
        <begin position="155"/>
        <end position="176"/>
    </location>
</feature>
<dbReference type="PANTHER" id="PTHR36834">
    <property type="entry name" value="MEMBRANE PROTEIN-RELATED"/>
    <property type="match status" value="1"/>
</dbReference>
<evidence type="ECO:0000256" key="1">
    <source>
        <dbReference type="SAM" id="Phobius"/>
    </source>
</evidence>
<evidence type="ECO:0000259" key="2">
    <source>
        <dbReference type="Pfam" id="PF04892"/>
    </source>
</evidence>
<dbReference type="AlphaFoldDB" id="A0A9D1JQH8"/>
<keyword evidence="1" id="KW-0472">Membrane</keyword>
<organism evidence="3 4">
    <name type="scientific">Candidatus Scybalocola faecigallinarum</name>
    <dbReference type="NCBI Taxonomy" id="2840941"/>
    <lineage>
        <taxon>Bacteria</taxon>
        <taxon>Bacillati</taxon>
        <taxon>Bacillota</taxon>
        <taxon>Clostridia</taxon>
        <taxon>Lachnospirales</taxon>
        <taxon>Lachnospiraceae</taxon>
        <taxon>Lachnospiraceae incertae sedis</taxon>
        <taxon>Candidatus Scybalocola (ex Gilroy et al. 2021)</taxon>
    </lineage>
</organism>
<name>A0A9D1JQH8_9FIRM</name>
<feature type="transmembrane region" description="Helical" evidence="1">
    <location>
        <begin position="188"/>
        <end position="209"/>
    </location>
</feature>
<sequence length="471" mass="53172">MNDFIMYVLGLLGQGLFLVVLAMLVSVVVLVGVRLAYKRRGRLFPWKKAVAALFLVGWLSLTLYATLFRSESGFQQWNFHLFMAWKEAWNLFSLQAWMNVVLNIAMFIPLGVLLPILFRIFRRWYWTLLAGFAASFGIEMLQLVCQRGIFDVDDLFTNTLGAITGWGLVMAVFVIVKRPGGWKKQICGALSVPVALILVFAAIAAVYYIKPYGNLNGALYRADLENIEWAVEFTPENAPAEAEVYQANSLDKSSGEAFAREFAQNTGIYFEDTYYYDRSIIFADHSTGDFFNLNQQDGSWEYSIGEHNVPVLEGSVSDIDPEDIKEILRSWNITLPEEAQFSIESNDGMSRGIFSADFIPSGDEVFYGTLTCYFGEENGKTQITRIYNHIVPLVPYAREDILSPAQALDTLCSGRSFYGHLLEFYAVDQVQVLSCELEWITDTKGFYQPVYVFNLELAGQGPMTDYVAALD</sequence>
<feature type="transmembrane region" description="Helical" evidence="1">
    <location>
        <begin position="12"/>
        <end position="37"/>
    </location>
</feature>
<feature type="domain" description="VanZ-like" evidence="2">
    <location>
        <begin position="53"/>
        <end position="171"/>
    </location>
</feature>
<keyword evidence="1" id="KW-1133">Transmembrane helix</keyword>
<gene>
    <name evidence="3" type="ORF">IAB46_06530</name>
</gene>
<feature type="transmembrane region" description="Helical" evidence="1">
    <location>
        <begin position="124"/>
        <end position="143"/>
    </location>
</feature>
<dbReference type="PANTHER" id="PTHR36834:SF1">
    <property type="entry name" value="INTEGRAL MEMBRANE PROTEIN"/>
    <property type="match status" value="1"/>
</dbReference>
<dbReference type="Proteomes" id="UP000823927">
    <property type="component" value="Unassembled WGS sequence"/>
</dbReference>
<dbReference type="InterPro" id="IPR053150">
    <property type="entry name" value="Teicoplanin_resist-assoc"/>
</dbReference>
<reference evidence="3" key="1">
    <citation type="submission" date="2020-10" db="EMBL/GenBank/DDBJ databases">
        <authorList>
            <person name="Gilroy R."/>
        </authorList>
    </citation>
    <scope>NUCLEOTIDE SEQUENCE</scope>
    <source>
        <strain evidence="3">CHK178-757</strain>
    </source>
</reference>
<reference evidence="3" key="2">
    <citation type="journal article" date="2021" name="PeerJ">
        <title>Extensive microbial diversity within the chicken gut microbiome revealed by metagenomics and culture.</title>
        <authorList>
            <person name="Gilroy R."/>
            <person name="Ravi A."/>
            <person name="Getino M."/>
            <person name="Pursley I."/>
            <person name="Horton D.L."/>
            <person name="Alikhan N.F."/>
            <person name="Baker D."/>
            <person name="Gharbi K."/>
            <person name="Hall N."/>
            <person name="Watson M."/>
            <person name="Adriaenssens E.M."/>
            <person name="Foster-Nyarko E."/>
            <person name="Jarju S."/>
            <person name="Secka A."/>
            <person name="Antonio M."/>
            <person name="Oren A."/>
            <person name="Chaudhuri R.R."/>
            <person name="La Ragione R."/>
            <person name="Hildebrand F."/>
            <person name="Pallen M.J."/>
        </authorList>
    </citation>
    <scope>NUCLEOTIDE SEQUENCE</scope>
    <source>
        <strain evidence="3">CHK178-757</strain>
    </source>
</reference>
<dbReference type="InterPro" id="IPR006976">
    <property type="entry name" value="VanZ-like"/>
</dbReference>
<accession>A0A9D1JQH8</accession>
<proteinExistence type="predicted"/>
<feature type="transmembrane region" description="Helical" evidence="1">
    <location>
        <begin position="88"/>
        <end position="117"/>
    </location>
</feature>
<dbReference type="Pfam" id="PF04892">
    <property type="entry name" value="VanZ"/>
    <property type="match status" value="1"/>
</dbReference>
<feature type="transmembrane region" description="Helical" evidence="1">
    <location>
        <begin position="49"/>
        <end position="68"/>
    </location>
</feature>
<keyword evidence="1" id="KW-0812">Transmembrane</keyword>
<dbReference type="EMBL" id="DVIT01000025">
    <property type="protein sequence ID" value="HIS47202.1"/>
    <property type="molecule type" value="Genomic_DNA"/>
</dbReference>
<comment type="caution">
    <text evidence="3">The sequence shown here is derived from an EMBL/GenBank/DDBJ whole genome shotgun (WGS) entry which is preliminary data.</text>
</comment>
<protein>
    <submittedName>
        <fullName evidence="3">VanZ family protein</fullName>
    </submittedName>
</protein>
<evidence type="ECO:0000313" key="3">
    <source>
        <dbReference type="EMBL" id="HIS47202.1"/>
    </source>
</evidence>
<evidence type="ECO:0000313" key="4">
    <source>
        <dbReference type="Proteomes" id="UP000823927"/>
    </source>
</evidence>